<dbReference type="EMBL" id="JAUHPV010000006">
    <property type="protein sequence ID" value="MDN4473376.1"/>
    <property type="molecule type" value="Genomic_DNA"/>
</dbReference>
<proteinExistence type="predicted"/>
<dbReference type="RefSeq" id="WP_301128854.1">
    <property type="nucleotide sequence ID" value="NZ_JAUHPV010000006.1"/>
</dbReference>
<reference evidence="1" key="1">
    <citation type="submission" date="2023-06" db="EMBL/GenBank/DDBJ databases">
        <title>SYSU T00b26.</title>
        <authorList>
            <person name="Gao L."/>
            <person name="Fang B.-Z."/>
            <person name="Li W.-J."/>
        </authorList>
    </citation>
    <scope>NUCLEOTIDE SEQUENCE</scope>
    <source>
        <strain evidence="1">SYSU T00b26</strain>
    </source>
</reference>
<comment type="caution">
    <text evidence="1">The sequence shown here is derived from an EMBL/GenBank/DDBJ whole genome shotgun (WGS) entry which is preliminary data.</text>
</comment>
<dbReference type="Pfam" id="PF14390">
    <property type="entry name" value="DUF4420"/>
    <property type="match status" value="1"/>
</dbReference>
<organism evidence="1 2">
    <name type="scientific">Demequina zhanjiangensis</name>
    <dbReference type="NCBI Taxonomy" id="3051659"/>
    <lineage>
        <taxon>Bacteria</taxon>
        <taxon>Bacillati</taxon>
        <taxon>Actinomycetota</taxon>
        <taxon>Actinomycetes</taxon>
        <taxon>Micrococcales</taxon>
        <taxon>Demequinaceae</taxon>
        <taxon>Demequina</taxon>
    </lineage>
</organism>
<name>A0ABT8G2L1_9MICO</name>
<keyword evidence="2" id="KW-1185">Reference proteome</keyword>
<evidence type="ECO:0000313" key="2">
    <source>
        <dbReference type="Proteomes" id="UP001172738"/>
    </source>
</evidence>
<accession>A0ABT8G2L1</accession>
<dbReference type="Proteomes" id="UP001172738">
    <property type="component" value="Unassembled WGS sequence"/>
</dbReference>
<dbReference type="InterPro" id="IPR025534">
    <property type="entry name" value="DUF4420"/>
</dbReference>
<gene>
    <name evidence="1" type="ORF">QQX04_10270</name>
</gene>
<sequence>MVNEEALSGAFEDLRDSIIGLTSPEDASRRIVWAEGTKAIGVARDHMGRLEVFVVGEPLAASIASVRDALEHDTWSREDGTAIAANRLVLPAAPFFDSVAAFICAELIANGAVTGPQEAFSRSEHVIALAISRGRVSNQALVGLVGELSLLLALLRASPAAMADSVLDTWKGSKPSSRDFQLGNVGVEVKTTTGESSTHHVQGLHQVTAGASVGGEPESALFLLSVGISWLPDGAVSGRSIPSMVDQILSRLSGEESRQRFKRQLREYGGDSALGYDHDEDRGKTVYARGFMLTFERLYDMADPAVLIPQLHDFERFTHFDVQSMSFRLMLPDKVTGDRNPVGGMAAASRSLLEAATLQ</sequence>
<evidence type="ECO:0000313" key="1">
    <source>
        <dbReference type="EMBL" id="MDN4473376.1"/>
    </source>
</evidence>
<protein>
    <submittedName>
        <fullName evidence="1">PD-(D/E)XK motif protein</fullName>
    </submittedName>
</protein>